<dbReference type="Gene3D" id="3.50.50.60">
    <property type="entry name" value="FAD/NAD(P)-binding domain"/>
    <property type="match status" value="2"/>
</dbReference>
<gene>
    <name evidence="5" type="ORF">BDZ94DRAFT_1251379</name>
</gene>
<comment type="similarity">
    <text evidence="1">Belongs to the FAD-binding monooxygenase family.</text>
</comment>
<keyword evidence="6" id="KW-1185">Reference proteome</keyword>
<protein>
    <recommendedName>
        <fullName evidence="7">Flavin-containing monooxygenase</fullName>
    </recommendedName>
</protein>
<evidence type="ECO:0000313" key="5">
    <source>
        <dbReference type="EMBL" id="KAF9466624.1"/>
    </source>
</evidence>
<dbReference type="OrthoDB" id="74360at2759"/>
<keyword evidence="2" id="KW-0285">Flavoprotein</keyword>
<accession>A0A9P5YCA9</accession>
<dbReference type="InterPro" id="IPR051209">
    <property type="entry name" value="FAD-bind_Monooxygenase_sf"/>
</dbReference>
<keyword evidence="4" id="KW-0560">Oxidoreductase</keyword>
<dbReference type="Proteomes" id="UP000807353">
    <property type="component" value="Unassembled WGS sequence"/>
</dbReference>
<dbReference type="Pfam" id="PF00743">
    <property type="entry name" value="FMO-like"/>
    <property type="match status" value="1"/>
</dbReference>
<dbReference type="GO" id="GO:0050660">
    <property type="term" value="F:flavin adenine dinucleotide binding"/>
    <property type="evidence" value="ECO:0007669"/>
    <property type="project" value="InterPro"/>
</dbReference>
<dbReference type="PRINTS" id="PR00469">
    <property type="entry name" value="PNDRDTASEII"/>
</dbReference>
<dbReference type="PANTHER" id="PTHR42877">
    <property type="entry name" value="L-ORNITHINE N(5)-MONOOXYGENASE-RELATED"/>
    <property type="match status" value="1"/>
</dbReference>
<dbReference type="GO" id="GO:0050661">
    <property type="term" value="F:NADP binding"/>
    <property type="evidence" value="ECO:0007669"/>
    <property type="project" value="InterPro"/>
</dbReference>
<dbReference type="SUPFAM" id="SSF51905">
    <property type="entry name" value="FAD/NAD(P)-binding domain"/>
    <property type="match status" value="2"/>
</dbReference>
<evidence type="ECO:0000256" key="3">
    <source>
        <dbReference type="ARBA" id="ARBA00022827"/>
    </source>
</evidence>
<dbReference type="EMBL" id="MU150241">
    <property type="protein sequence ID" value="KAF9466624.1"/>
    <property type="molecule type" value="Genomic_DNA"/>
</dbReference>
<evidence type="ECO:0000256" key="2">
    <source>
        <dbReference type="ARBA" id="ARBA00022630"/>
    </source>
</evidence>
<name>A0A9P5YCA9_9AGAR</name>
<dbReference type="AlphaFoldDB" id="A0A9P5YCA9"/>
<keyword evidence="3" id="KW-0274">FAD</keyword>
<dbReference type="GO" id="GO:0004499">
    <property type="term" value="F:N,N-dimethylaniline monooxygenase activity"/>
    <property type="evidence" value="ECO:0007669"/>
    <property type="project" value="InterPro"/>
</dbReference>
<evidence type="ECO:0000256" key="1">
    <source>
        <dbReference type="ARBA" id="ARBA00010139"/>
    </source>
</evidence>
<dbReference type="InterPro" id="IPR036188">
    <property type="entry name" value="FAD/NAD-bd_sf"/>
</dbReference>
<sequence>MSADQAPKIVIIGAGASGLSFAIALKRQLCFENFMIFERASSVGGTWRDNVYPGCTSDITAHFYSLSTDLNPSWSCSHPPQPELEAYWNQLSERHSLYPHITFNRMVTAARWDSEKNIYHITTQDTKTGAQVSTTAHILISALGILEVPKLPDIPGMSDFKGSMFHSARWVDIPMTGKRVAVIGNGASASQFLPIISQIPNIQVTQFCRTPSWIFPTNRFSSSYEWIFTKFPFMMRLLRVLLFLKFELTYYIVFHNPIFRRVLTKIIRLYMKQKTPVKYHKVLVPEYDLGCKRVTFNTGYFAALHRDNVELNWQGVSSFVDGGIMTNKGEYHPYDVIILATGYTTDKYPLIVHGVKGQSIQEYHNAQNGPTAYLGTSTPGFPNFYQLCGPNTATGYISVIFALETQINYILKLVRPILDQKIASLDVSVTATDEYNSKIQARMSDSVFVHCHSWYRVGGTGKIGSIFPGTSTLFWWWLRKPNWDHYCVGGNSLSDRWEPSRSISSVMGFRTIMGVLGLIGVWCMF</sequence>
<evidence type="ECO:0008006" key="7">
    <source>
        <dbReference type="Google" id="ProtNLM"/>
    </source>
</evidence>
<dbReference type="PANTHER" id="PTHR42877:SF4">
    <property type="entry name" value="FAD_NAD(P)-BINDING DOMAIN-CONTAINING PROTEIN-RELATED"/>
    <property type="match status" value="1"/>
</dbReference>
<comment type="caution">
    <text evidence="5">The sequence shown here is derived from an EMBL/GenBank/DDBJ whole genome shotgun (WGS) entry which is preliminary data.</text>
</comment>
<reference evidence="5" key="1">
    <citation type="submission" date="2020-11" db="EMBL/GenBank/DDBJ databases">
        <authorList>
            <consortium name="DOE Joint Genome Institute"/>
            <person name="Ahrendt S."/>
            <person name="Riley R."/>
            <person name="Andreopoulos W."/>
            <person name="Labutti K."/>
            <person name="Pangilinan J."/>
            <person name="Ruiz-Duenas F.J."/>
            <person name="Barrasa J.M."/>
            <person name="Sanchez-Garcia M."/>
            <person name="Camarero S."/>
            <person name="Miyauchi S."/>
            <person name="Serrano A."/>
            <person name="Linde D."/>
            <person name="Babiker R."/>
            <person name="Drula E."/>
            <person name="Ayuso-Fernandez I."/>
            <person name="Pacheco R."/>
            <person name="Padilla G."/>
            <person name="Ferreira P."/>
            <person name="Barriuso J."/>
            <person name="Kellner H."/>
            <person name="Castanera R."/>
            <person name="Alfaro M."/>
            <person name="Ramirez L."/>
            <person name="Pisabarro A.G."/>
            <person name="Kuo A."/>
            <person name="Tritt A."/>
            <person name="Lipzen A."/>
            <person name="He G."/>
            <person name="Yan M."/>
            <person name="Ng V."/>
            <person name="Cullen D."/>
            <person name="Martin F."/>
            <person name="Rosso M.-N."/>
            <person name="Henrissat B."/>
            <person name="Hibbett D."/>
            <person name="Martinez A.T."/>
            <person name="Grigoriev I.V."/>
        </authorList>
    </citation>
    <scope>NUCLEOTIDE SEQUENCE</scope>
    <source>
        <strain evidence="5">CBS 247.69</strain>
    </source>
</reference>
<dbReference type="InterPro" id="IPR020946">
    <property type="entry name" value="Flavin_mOase-like"/>
</dbReference>
<organism evidence="5 6">
    <name type="scientific">Collybia nuda</name>
    <dbReference type="NCBI Taxonomy" id="64659"/>
    <lineage>
        <taxon>Eukaryota</taxon>
        <taxon>Fungi</taxon>
        <taxon>Dikarya</taxon>
        <taxon>Basidiomycota</taxon>
        <taxon>Agaricomycotina</taxon>
        <taxon>Agaricomycetes</taxon>
        <taxon>Agaricomycetidae</taxon>
        <taxon>Agaricales</taxon>
        <taxon>Tricholomatineae</taxon>
        <taxon>Clitocybaceae</taxon>
        <taxon>Collybia</taxon>
    </lineage>
</organism>
<evidence type="ECO:0000313" key="6">
    <source>
        <dbReference type="Proteomes" id="UP000807353"/>
    </source>
</evidence>
<proteinExistence type="inferred from homology"/>
<evidence type="ECO:0000256" key="4">
    <source>
        <dbReference type="ARBA" id="ARBA00023002"/>
    </source>
</evidence>